<dbReference type="RefSeq" id="WP_073611205.1">
    <property type="nucleotide sequence ID" value="NZ_MRCG01000034.1"/>
</dbReference>
<feature type="transmembrane region" description="Helical" evidence="1">
    <location>
        <begin position="100"/>
        <end position="126"/>
    </location>
</feature>
<evidence type="ECO:0000256" key="1">
    <source>
        <dbReference type="SAM" id="Phobius"/>
    </source>
</evidence>
<keyword evidence="3" id="KW-1185">Reference proteome</keyword>
<dbReference type="EMBL" id="MRCG01000034">
    <property type="protein sequence ID" value="OKH43361.1"/>
    <property type="molecule type" value="Genomic_DNA"/>
</dbReference>
<protein>
    <submittedName>
        <fullName evidence="2">Uncharacterized protein</fullName>
    </submittedName>
</protein>
<feature type="transmembrane region" description="Helical" evidence="1">
    <location>
        <begin position="146"/>
        <end position="167"/>
    </location>
</feature>
<proteinExistence type="predicted"/>
<dbReference type="OrthoDB" id="463671at2"/>
<keyword evidence="1" id="KW-0472">Membrane</keyword>
<evidence type="ECO:0000313" key="3">
    <source>
        <dbReference type="Proteomes" id="UP000185557"/>
    </source>
</evidence>
<sequence>MNSLSHPIAKPTPWIGAVVFALMFWFSSSLLMDFVIMPGLFVGGMMSQPDFGSAGYAMFWVFNRLELLCAGVILTGLLAARQSRPQRPVIASGLRSRWAVELGLGLLALTLVLTYAIAPAMAALGASLDPFAATVEVPGAMNQMHGLYFGLEAIKLLGCGALLSLLYGDLSRAEEL</sequence>
<keyword evidence="1" id="KW-1133">Transmembrane helix</keyword>
<accession>A0A1U7IY53</accession>
<keyword evidence="1" id="KW-0812">Transmembrane</keyword>
<name>A0A1U7IY53_9CYAN</name>
<dbReference type="Proteomes" id="UP000185557">
    <property type="component" value="Unassembled WGS sequence"/>
</dbReference>
<reference evidence="2 3" key="1">
    <citation type="submission" date="2016-11" db="EMBL/GenBank/DDBJ databases">
        <title>Draft Genome Sequences of Nine Cyanobacterial Strains from Diverse Habitats.</title>
        <authorList>
            <person name="Zhu T."/>
            <person name="Hou S."/>
            <person name="Lu X."/>
            <person name="Hess W.R."/>
        </authorList>
    </citation>
    <scope>NUCLEOTIDE SEQUENCE [LARGE SCALE GENOMIC DNA]</scope>
    <source>
        <strain evidence="2 3">NIES-30</strain>
    </source>
</reference>
<feature type="transmembrane region" description="Helical" evidence="1">
    <location>
        <begin position="57"/>
        <end position="79"/>
    </location>
</feature>
<evidence type="ECO:0000313" key="2">
    <source>
        <dbReference type="EMBL" id="OKH43361.1"/>
    </source>
</evidence>
<dbReference type="AlphaFoldDB" id="A0A1U7IY53"/>
<feature type="transmembrane region" description="Helical" evidence="1">
    <location>
        <begin position="12"/>
        <end position="37"/>
    </location>
</feature>
<comment type="caution">
    <text evidence="2">The sequence shown here is derived from an EMBL/GenBank/DDBJ whole genome shotgun (WGS) entry which is preliminary data.</text>
</comment>
<organism evidence="2 3">
    <name type="scientific">Phormidium tenue NIES-30</name>
    <dbReference type="NCBI Taxonomy" id="549789"/>
    <lineage>
        <taxon>Bacteria</taxon>
        <taxon>Bacillati</taxon>
        <taxon>Cyanobacteriota</taxon>
        <taxon>Cyanophyceae</taxon>
        <taxon>Oscillatoriophycideae</taxon>
        <taxon>Oscillatoriales</taxon>
        <taxon>Oscillatoriaceae</taxon>
        <taxon>Phormidium</taxon>
    </lineage>
</organism>
<gene>
    <name evidence="2" type="ORF">NIES30_25195</name>
</gene>
<dbReference type="STRING" id="549789.NIES30_25195"/>